<evidence type="ECO:0008006" key="4">
    <source>
        <dbReference type="Google" id="ProtNLM"/>
    </source>
</evidence>
<feature type="coiled-coil region" evidence="1">
    <location>
        <begin position="11"/>
        <end position="38"/>
    </location>
</feature>
<evidence type="ECO:0000313" key="2">
    <source>
        <dbReference type="EMBL" id="MBW9094421.1"/>
    </source>
</evidence>
<keyword evidence="1" id="KW-0175">Coiled coil</keyword>
<protein>
    <recommendedName>
        <fullName evidence="4">Flagellar protein FlgN</fullName>
    </recommendedName>
</protein>
<gene>
    <name evidence="2" type="ORF">JNB62_12070</name>
</gene>
<evidence type="ECO:0000256" key="1">
    <source>
        <dbReference type="SAM" id="Coils"/>
    </source>
</evidence>
<proteinExistence type="predicted"/>
<dbReference type="RefSeq" id="WP_220301131.1">
    <property type="nucleotide sequence ID" value="NZ_JAEUAW010000008.1"/>
</dbReference>
<keyword evidence="3" id="KW-1185">Reference proteome</keyword>
<sequence length="108" mass="12184">MADVYVKVDHLNRLNGSLKQIIVEFEDAEKNTDRLQDLIGRPDGRSGLRDKTHDFEGGWDDRRNALIEKLKAVQAAVEATCKGWQDFDLELSRSLALEESAGDTLPTR</sequence>
<name>A0ABS7HQA3_9MICO</name>
<dbReference type="Proteomes" id="UP001196843">
    <property type="component" value="Unassembled WGS sequence"/>
</dbReference>
<reference evidence="2 3" key="1">
    <citation type="journal article" date="2021" name="MBio">
        <title>Poor Competitiveness of Bradyrhizobium in Pigeon Pea Root Colonization in Indian Soils.</title>
        <authorList>
            <person name="Chalasani D."/>
            <person name="Basu A."/>
            <person name="Pullabhotla S.V.S.R.N."/>
            <person name="Jorrin B."/>
            <person name="Neal A.L."/>
            <person name="Poole P.S."/>
            <person name="Podile A.R."/>
            <person name="Tkacz A."/>
        </authorList>
    </citation>
    <scope>NUCLEOTIDE SEQUENCE [LARGE SCALE GENOMIC DNA]</scope>
    <source>
        <strain evidence="2 3">HU14</strain>
    </source>
</reference>
<evidence type="ECO:0000313" key="3">
    <source>
        <dbReference type="Proteomes" id="UP001196843"/>
    </source>
</evidence>
<organism evidence="2 3">
    <name type="scientific">Microbacterium jejuense</name>
    <dbReference type="NCBI Taxonomy" id="1263637"/>
    <lineage>
        <taxon>Bacteria</taxon>
        <taxon>Bacillati</taxon>
        <taxon>Actinomycetota</taxon>
        <taxon>Actinomycetes</taxon>
        <taxon>Micrococcales</taxon>
        <taxon>Microbacteriaceae</taxon>
        <taxon>Microbacterium</taxon>
    </lineage>
</organism>
<comment type="caution">
    <text evidence="2">The sequence shown here is derived from an EMBL/GenBank/DDBJ whole genome shotgun (WGS) entry which is preliminary data.</text>
</comment>
<accession>A0ABS7HQA3</accession>
<dbReference type="EMBL" id="JAEUAW010000008">
    <property type="protein sequence ID" value="MBW9094421.1"/>
    <property type="molecule type" value="Genomic_DNA"/>
</dbReference>